<feature type="domain" description="AP complex mu/sigma subunit" evidence="10">
    <location>
        <begin position="1"/>
        <end position="148"/>
    </location>
</feature>
<keyword evidence="8" id="KW-0968">Cytoplasmic vesicle</keyword>
<comment type="caution">
    <text evidence="11">The sequence shown here is derived from an EMBL/GenBank/DDBJ whole genome shotgun (WGS) entry which is preliminary data.</text>
</comment>
<dbReference type="PANTHER" id="PTHR11753">
    <property type="entry name" value="ADAPTOR COMPLEXES SMALL SUBUNIT FAMILY"/>
    <property type="match status" value="1"/>
</dbReference>
<evidence type="ECO:0000313" key="12">
    <source>
        <dbReference type="Proteomes" id="UP000242146"/>
    </source>
</evidence>
<name>A0A1X2GSD8_9FUNG</name>
<gene>
    <name evidence="11" type="ORF">DM01DRAFT_1397422</name>
</gene>
<dbReference type="GO" id="GO:0006886">
    <property type="term" value="P:intracellular protein transport"/>
    <property type="evidence" value="ECO:0007669"/>
    <property type="project" value="UniProtKB-UniRule"/>
</dbReference>
<comment type="similarity">
    <text evidence="3 9">Belongs to the adaptor complexes small subunit family.</text>
</comment>
<evidence type="ECO:0000256" key="9">
    <source>
        <dbReference type="PIRNR" id="PIRNR015588"/>
    </source>
</evidence>
<dbReference type="Pfam" id="PF01217">
    <property type="entry name" value="Clat_adaptor_s"/>
    <property type="match status" value="1"/>
</dbReference>
<dbReference type="InterPro" id="IPR011012">
    <property type="entry name" value="Longin-like_dom_sf"/>
</dbReference>
<dbReference type="Proteomes" id="UP000242146">
    <property type="component" value="Unassembled WGS sequence"/>
</dbReference>
<evidence type="ECO:0000259" key="10">
    <source>
        <dbReference type="Pfam" id="PF01217"/>
    </source>
</evidence>
<dbReference type="FunFam" id="3.30.450.60:FF:000007">
    <property type="entry name" value="AP complex subunit sigma"/>
    <property type="match status" value="1"/>
</dbReference>
<dbReference type="InterPro" id="IPR044733">
    <property type="entry name" value="AP1_sigma"/>
</dbReference>
<reference evidence="11 12" key="1">
    <citation type="submission" date="2016-07" db="EMBL/GenBank/DDBJ databases">
        <title>Pervasive Adenine N6-methylation of Active Genes in Fungi.</title>
        <authorList>
            <consortium name="DOE Joint Genome Institute"/>
            <person name="Mondo S.J."/>
            <person name="Dannebaum R.O."/>
            <person name="Kuo R.C."/>
            <person name="Labutti K."/>
            <person name="Haridas S."/>
            <person name="Kuo A."/>
            <person name="Salamov A."/>
            <person name="Ahrendt S.R."/>
            <person name="Lipzen A."/>
            <person name="Sullivan W."/>
            <person name="Andreopoulos W.B."/>
            <person name="Clum A."/>
            <person name="Lindquist E."/>
            <person name="Daum C."/>
            <person name="Ramamoorthy G.K."/>
            <person name="Gryganskyi A."/>
            <person name="Culley D."/>
            <person name="Magnuson J.K."/>
            <person name="James T.Y."/>
            <person name="O'Malley M.A."/>
            <person name="Stajich J.E."/>
            <person name="Spatafora J.W."/>
            <person name="Visel A."/>
            <person name="Grigoriev I.V."/>
        </authorList>
    </citation>
    <scope>NUCLEOTIDE SEQUENCE [LARGE SCALE GENOMIC DNA]</scope>
    <source>
        <strain evidence="11 12">NRRL 3301</strain>
    </source>
</reference>
<dbReference type="EMBL" id="MCGT01000004">
    <property type="protein sequence ID" value="ORX60361.1"/>
    <property type="molecule type" value="Genomic_DNA"/>
</dbReference>
<keyword evidence="4 9" id="KW-0813">Transport</keyword>
<evidence type="ECO:0000256" key="7">
    <source>
        <dbReference type="ARBA" id="ARBA00023136"/>
    </source>
</evidence>
<dbReference type="AlphaFoldDB" id="A0A1X2GSD8"/>
<evidence type="ECO:0000313" key="11">
    <source>
        <dbReference type="EMBL" id="ORX60361.1"/>
    </source>
</evidence>
<evidence type="ECO:0000256" key="1">
    <source>
        <dbReference type="ARBA" id="ARBA00004555"/>
    </source>
</evidence>
<keyword evidence="5 9" id="KW-0653">Protein transport</keyword>
<dbReference type="GO" id="GO:0005829">
    <property type="term" value="C:cytosol"/>
    <property type="evidence" value="ECO:0007669"/>
    <property type="project" value="GOC"/>
</dbReference>
<dbReference type="GO" id="GO:0030121">
    <property type="term" value="C:AP-1 adaptor complex"/>
    <property type="evidence" value="ECO:0007669"/>
    <property type="project" value="InterPro"/>
</dbReference>
<organism evidence="11 12">
    <name type="scientific">Hesseltinella vesiculosa</name>
    <dbReference type="NCBI Taxonomy" id="101127"/>
    <lineage>
        <taxon>Eukaryota</taxon>
        <taxon>Fungi</taxon>
        <taxon>Fungi incertae sedis</taxon>
        <taxon>Mucoromycota</taxon>
        <taxon>Mucoromycotina</taxon>
        <taxon>Mucoromycetes</taxon>
        <taxon>Mucorales</taxon>
        <taxon>Cunninghamellaceae</taxon>
        <taxon>Hesseltinella</taxon>
    </lineage>
</organism>
<evidence type="ECO:0000256" key="6">
    <source>
        <dbReference type="ARBA" id="ARBA00023034"/>
    </source>
</evidence>
<evidence type="ECO:0000256" key="3">
    <source>
        <dbReference type="ARBA" id="ARBA00006972"/>
    </source>
</evidence>
<keyword evidence="7 9" id="KW-0472">Membrane</keyword>
<evidence type="ECO:0000256" key="2">
    <source>
        <dbReference type="ARBA" id="ARBA00004640"/>
    </source>
</evidence>
<dbReference type="GO" id="GO:0016482">
    <property type="term" value="P:cytosolic transport"/>
    <property type="evidence" value="ECO:0007669"/>
    <property type="project" value="UniProtKB-ARBA"/>
</dbReference>
<keyword evidence="12" id="KW-1185">Reference proteome</keyword>
<dbReference type="OrthoDB" id="371463at2759"/>
<feature type="non-terminal residue" evidence="11">
    <location>
        <position position="1"/>
    </location>
</feature>
<evidence type="ECO:0000256" key="5">
    <source>
        <dbReference type="ARBA" id="ARBA00022927"/>
    </source>
</evidence>
<evidence type="ECO:0000256" key="4">
    <source>
        <dbReference type="ARBA" id="ARBA00022448"/>
    </source>
</evidence>
<dbReference type="InterPro" id="IPR016635">
    <property type="entry name" value="AP_complex_ssu"/>
</dbReference>
<dbReference type="CDD" id="cd14831">
    <property type="entry name" value="AP1_sigma"/>
    <property type="match status" value="1"/>
</dbReference>
<keyword evidence="6" id="KW-0333">Golgi apparatus</keyword>
<dbReference type="Gene3D" id="3.30.450.60">
    <property type="match status" value="1"/>
</dbReference>
<comment type="subcellular location">
    <subcellularLocation>
        <location evidence="2">Cytoplasmic vesicle</location>
        <location evidence="2">Clathrin-coated vesicle membrane</location>
    </subcellularLocation>
    <subcellularLocation>
        <location evidence="1">Golgi apparatus</location>
    </subcellularLocation>
</comment>
<evidence type="ECO:0000256" key="8">
    <source>
        <dbReference type="ARBA" id="ARBA00023329"/>
    </source>
</evidence>
<dbReference type="PIRSF" id="PIRSF015588">
    <property type="entry name" value="AP_complex_sigma"/>
    <property type="match status" value="1"/>
</dbReference>
<dbReference type="GO" id="GO:0035615">
    <property type="term" value="F:clathrin adaptor activity"/>
    <property type="evidence" value="ECO:0007669"/>
    <property type="project" value="InterPro"/>
</dbReference>
<accession>A0A1X2GSD8</accession>
<dbReference type="SUPFAM" id="SSF64356">
    <property type="entry name" value="SNARE-like"/>
    <property type="match status" value="1"/>
</dbReference>
<dbReference type="STRING" id="101127.A0A1X2GSD8"/>
<proteinExistence type="inferred from homology"/>
<sequence>INWLLLVSRQGKVRLTKWFVTIPSKEKAKIVKDATQLVLARRVKMCNFLEYKVIGKSEKKRANKFIGFRYASLFFVVGINQDDNELITLEIIHRYVEILDRYFGNVCELDLIFNFQKAYFILDELIIAGEMQETSKKSVLRVITQQDQFEDQEGNEPKAQ</sequence>
<dbReference type="InterPro" id="IPR022775">
    <property type="entry name" value="AP_mu_sigma_su"/>
</dbReference>
<protein>
    <recommendedName>
        <fullName evidence="9">AP complex subunit sigma</fullName>
    </recommendedName>
</protein>